<comment type="subcellular location">
    <subcellularLocation>
        <location evidence="1">Nucleus inner membrane</location>
        <topology evidence="1">Multi-pass membrane protein</topology>
        <orientation evidence="1">Nucleoplasmic side</orientation>
    </subcellularLocation>
</comment>
<organism evidence="10 11">
    <name type="scientific">Platanthera guangdongensis</name>
    <dbReference type="NCBI Taxonomy" id="2320717"/>
    <lineage>
        <taxon>Eukaryota</taxon>
        <taxon>Viridiplantae</taxon>
        <taxon>Streptophyta</taxon>
        <taxon>Embryophyta</taxon>
        <taxon>Tracheophyta</taxon>
        <taxon>Spermatophyta</taxon>
        <taxon>Magnoliopsida</taxon>
        <taxon>Liliopsida</taxon>
        <taxon>Asparagales</taxon>
        <taxon>Orchidaceae</taxon>
        <taxon>Orchidoideae</taxon>
        <taxon>Orchideae</taxon>
        <taxon>Orchidinae</taxon>
        <taxon>Platanthera</taxon>
    </lineage>
</organism>
<reference evidence="10 11" key="1">
    <citation type="journal article" date="2022" name="Nat. Plants">
        <title>Genomes of leafy and leafless Platanthera orchids illuminate the evolution of mycoheterotrophy.</title>
        <authorList>
            <person name="Li M.H."/>
            <person name="Liu K.W."/>
            <person name="Li Z."/>
            <person name="Lu H.C."/>
            <person name="Ye Q.L."/>
            <person name="Zhang D."/>
            <person name="Wang J.Y."/>
            <person name="Li Y.F."/>
            <person name="Zhong Z.M."/>
            <person name="Liu X."/>
            <person name="Yu X."/>
            <person name="Liu D.K."/>
            <person name="Tu X.D."/>
            <person name="Liu B."/>
            <person name="Hao Y."/>
            <person name="Liao X.Y."/>
            <person name="Jiang Y.T."/>
            <person name="Sun W.H."/>
            <person name="Chen J."/>
            <person name="Chen Y.Q."/>
            <person name="Ai Y."/>
            <person name="Zhai J.W."/>
            <person name="Wu S.S."/>
            <person name="Zhou Z."/>
            <person name="Hsiao Y.Y."/>
            <person name="Wu W.L."/>
            <person name="Chen Y.Y."/>
            <person name="Lin Y.F."/>
            <person name="Hsu J.L."/>
            <person name="Li C.Y."/>
            <person name="Wang Z.W."/>
            <person name="Zhao X."/>
            <person name="Zhong W.Y."/>
            <person name="Ma X.K."/>
            <person name="Ma L."/>
            <person name="Huang J."/>
            <person name="Chen G.Z."/>
            <person name="Huang M.Z."/>
            <person name="Huang L."/>
            <person name="Peng D.H."/>
            <person name="Luo Y.B."/>
            <person name="Zou S.Q."/>
            <person name="Chen S.P."/>
            <person name="Lan S."/>
            <person name="Tsai W.C."/>
            <person name="Van de Peer Y."/>
            <person name="Liu Z.J."/>
        </authorList>
    </citation>
    <scope>NUCLEOTIDE SEQUENCE [LARGE SCALE GENOMIC DNA]</scope>
    <source>
        <strain evidence="10">Lor288</strain>
    </source>
</reference>
<dbReference type="PANTHER" id="PTHR31587:SF3">
    <property type="entry name" value="EXPRESSED PROTEIN"/>
    <property type="match status" value="1"/>
</dbReference>
<dbReference type="Proteomes" id="UP001412067">
    <property type="component" value="Unassembled WGS sequence"/>
</dbReference>
<keyword evidence="11" id="KW-1185">Reference proteome</keyword>
<evidence type="ECO:0000256" key="4">
    <source>
        <dbReference type="ARBA" id="ARBA00022729"/>
    </source>
</evidence>
<protein>
    <submittedName>
        <fullName evidence="10">Uncharacterized protein</fullName>
    </submittedName>
</protein>
<evidence type="ECO:0000256" key="9">
    <source>
        <dbReference type="SAM" id="Phobius"/>
    </source>
</evidence>
<dbReference type="EMBL" id="JBBWWR010000014">
    <property type="protein sequence ID" value="KAK8953054.1"/>
    <property type="molecule type" value="Genomic_DNA"/>
</dbReference>
<proteinExistence type="inferred from homology"/>
<feature type="transmembrane region" description="Helical" evidence="9">
    <location>
        <begin position="292"/>
        <end position="312"/>
    </location>
</feature>
<sequence>MFREPEARWLGRTSLYDGEENFSFLNFFPELRFKHVCREGIKVAEFCARFAMDGDFLWSSIKLALHLKLVDSSYLSIANPMIQLTPPLQSGSFCERIRISGTSRFNFKSYATSLFVTVKASDEISQRLYGNIGICFHRNASLGTCQCGNDEWKSLQKGEWKSAMSPYDTRFIDVKSGENVYGSIMFYVEEEFHQWRLICLGVGFLLLLMAPIVSKWVPFYYSSSMALGVLLVVLLILFQGMKLLPMGRKNIFYLTLYGSVLGIGSYIAHYFSTIVNSILVNFGLSEEMHNPVSVFLLVGIALAGAGLGYWIVRKFVLSEDGQIDAGVAQFVKWAMRIVAVVLILQYRPASQLWLCFLAFAGICERLGYPTKGGLLQVMKSMEDAEGTIKLHSSLDALLAVVALGACWSLSFLVTSIEWRSRHLNNASLWQQKGWQASSGSNRSAEFLNRSTNKGSGQTLWGNPSYHRGLSNSPSKGKSSEYTPEVEPHSSYYTLYIGQSSLNLPGHMTILDSAAALALLVLAYLDVAAPIGFRSCLDDVAAGQMSSTPNRNLTPGARNRRLNEDFYSTFHKTPTRKFSKMEWEDFTRESTREALSDWASSPEVAKWITDNAHRLRLSQDGGSDTMESSSGSSEETALDDLNRPSLFKWSFALAG</sequence>
<evidence type="ECO:0000256" key="2">
    <source>
        <dbReference type="ARBA" id="ARBA00005748"/>
    </source>
</evidence>
<name>A0ABR2LWE9_9ASPA</name>
<evidence type="ECO:0000256" key="3">
    <source>
        <dbReference type="ARBA" id="ARBA00022692"/>
    </source>
</evidence>
<keyword evidence="5 9" id="KW-1133">Transmembrane helix</keyword>
<feature type="compositionally biased region" description="Polar residues" evidence="8">
    <location>
        <begin position="445"/>
        <end position="461"/>
    </location>
</feature>
<dbReference type="Pfam" id="PF10225">
    <property type="entry name" value="NEMP"/>
    <property type="match status" value="1"/>
</dbReference>
<feature type="transmembrane region" description="Helical" evidence="9">
    <location>
        <begin position="195"/>
        <end position="213"/>
    </location>
</feature>
<keyword evidence="7" id="KW-0539">Nucleus</keyword>
<keyword evidence="4" id="KW-0732">Signal</keyword>
<feature type="compositionally biased region" description="Polar residues" evidence="8">
    <location>
        <begin position="469"/>
        <end position="481"/>
    </location>
</feature>
<feature type="transmembrane region" description="Helical" evidence="9">
    <location>
        <begin position="396"/>
        <end position="416"/>
    </location>
</feature>
<evidence type="ECO:0000256" key="7">
    <source>
        <dbReference type="ARBA" id="ARBA00023242"/>
    </source>
</evidence>
<feature type="compositionally biased region" description="Low complexity" evidence="8">
    <location>
        <begin position="619"/>
        <end position="634"/>
    </location>
</feature>
<evidence type="ECO:0000256" key="6">
    <source>
        <dbReference type="ARBA" id="ARBA00023136"/>
    </source>
</evidence>
<dbReference type="PANTHER" id="PTHR31587">
    <property type="entry name" value="TRANSMEMBRANE PROTEIN (DUF2215)"/>
    <property type="match status" value="1"/>
</dbReference>
<keyword evidence="6 9" id="KW-0472">Membrane</keyword>
<feature type="transmembrane region" description="Helical" evidence="9">
    <location>
        <begin position="219"/>
        <end position="238"/>
    </location>
</feature>
<comment type="caution">
    <text evidence="10">The sequence shown here is derived from an EMBL/GenBank/DDBJ whole genome shotgun (WGS) entry which is preliminary data.</text>
</comment>
<evidence type="ECO:0000313" key="10">
    <source>
        <dbReference type="EMBL" id="KAK8953054.1"/>
    </source>
</evidence>
<feature type="transmembrane region" description="Helical" evidence="9">
    <location>
        <begin position="250"/>
        <end position="272"/>
    </location>
</feature>
<keyword evidence="3 9" id="KW-0812">Transmembrane</keyword>
<evidence type="ECO:0000256" key="8">
    <source>
        <dbReference type="SAM" id="MobiDB-lite"/>
    </source>
</evidence>
<dbReference type="InterPro" id="IPR019358">
    <property type="entry name" value="NEMP_fam"/>
</dbReference>
<comment type="similarity">
    <text evidence="2">Belongs to the NEMP family.</text>
</comment>
<gene>
    <name evidence="10" type="ORF">KSP40_PGU019961</name>
</gene>
<evidence type="ECO:0000256" key="5">
    <source>
        <dbReference type="ARBA" id="ARBA00022989"/>
    </source>
</evidence>
<feature type="region of interest" description="Disordered" evidence="8">
    <location>
        <begin position="445"/>
        <end position="483"/>
    </location>
</feature>
<evidence type="ECO:0000313" key="11">
    <source>
        <dbReference type="Proteomes" id="UP001412067"/>
    </source>
</evidence>
<accession>A0ABR2LWE9</accession>
<feature type="region of interest" description="Disordered" evidence="8">
    <location>
        <begin position="617"/>
        <end position="638"/>
    </location>
</feature>
<evidence type="ECO:0000256" key="1">
    <source>
        <dbReference type="ARBA" id="ARBA00004575"/>
    </source>
</evidence>